<dbReference type="PANTHER" id="PTHR37306:SF1">
    <property type="entry name" value="COLICIN V PRODUCTION PROTEIN"/>
    <property type="match status" value="1"/>
</dbReference>
<feature type="transmembrane region" description="Helical" evidence="5">
    <location>
        <begin position="37"/>
        <end position="56"/>
    </location>
</feature>
<feature type="transmembrane region" description="Helical" evidence="5">
    <location>
        <begin position="92"/>
        <end position="117"/>
    </location>
</feature>
<dbReference type="Pfam" id="PF02674">
    <property type="entry name" value="Colicin_V"/>
    <property type="match status" value="1"/>
</dbReference>
<dbReference type="GO" id="GO:0016020">
    <property type="term" value="C:membrane"/>
    <property type="evidence" value="ECO:0007669"/>
    <property type="project" value="UniProtKB-SubCell"/>
</dbReference>
<evidence type="ECO:0000256" key="2">
    <source>
        <dbReference type="ARBA" id="ARBA00022692"/>
    </source>
</evidence>
<feature type="transmembrane region" description="Helical" evidence="5">
    <location>
        <begin position="12"/>
        <end position="31"/>
    </location>
</feature>
<name>A0A6N3D6U1_STROR</name>
<dbReference type="AlphaFoldDB" id="A0A6N3D6U1"/>
<protein>
    <submittedName>
        <fullName evidence="6">Colicin V production protein</fullName>
    </submittedName>
</protein>
<dbReference type="InterPro" id="IPR003825">
    <property type="entry name" value="Colicin-V_CvpA"/>
</dbReference>
<reference evidence="6" key="1">
    <citation type="submission" date="2019-11" db="EMBL/GenBank/DDBJ databases">
        <authorList>
            <person name="Feng L."/>
        </authorList>
    </citation>
    <scope>NUCLEOTIDE SEQUENCE</scope>
    <source>
        <strain evidence="6">SrubneriLFYP117</strain>
    </source>
</reference>
<keyword evidence="2 5" id="KW-0812">Transmembrane</keyword>
<feature type="transmembrane region" description="Helical" evidence="5">
    <location>
        <begin position="129"/>
        <end position="147"/>
    </location>
</feature>
<proteinExistence type="predicted"/>
<evidence type="ECO:0000256" key="4">
    <source>
        <dbReference type="ARBA" id="ARBA00023136"/>
    </source>
</evidence>
<evidence type="ECO:0000256" key="1">
    <source>
        <dbReference type="ARBA" id="ARBA00004141"/>
    </source>
</evidence>
<sequence>MAWSVDHLIKGSCMFSILILFILAWSFYIGYSRGILLQGYYFLTMIVAMLVAGSGYQSLAKTISLWIPFSSATQASKTYFYGADQLFHLDKVFYAGLAYFILFVLVYAIGRVIGLFIPLIPTPEKWEEYPFQIASGVLSVLVTYFVLQMGFTILSTIPMAAIQDRLHGSFLIRFMVQHSPLTAGLLKQLWVVKILGA</sequence>
<dbReference type="PANTHER" id="PTHR37306">
    <property type="entry name" value="COLICIN V PRODUCTION PROTEIN"/>
    <property type="match status" value="1"/>
</dbReference>
<gene>
    <name evidence="6" type="ORF">SRLFYP117_01396</name>
</gene>
<evidence type="ECO:0000256" key="3">
    <source>
        <dbReference type="ARBA" id="ARBA00022989"/>
    </source>
</evidence>
<dbReference type="GO" id="GO:0009403">
    <property type="term" value="P:toxin biosynthetic process"/>
    <property type="evidence" value="ECO:0007669"/>
    <property type="project" value="InterPro"/>
</dbReference>
<comment type="subcellular location">
    <subcellularLocation>
        <location evidence="1">Membrane</location>
        <topology evidence="1">Multi-pass membrane protein</topology>
    </subcellularLocation>
</comment>
<organism evidence="6">
    <name type="scientific">Streptococcus oralis</name>
    <dbReference type="NCBI Taxonomy" id="1303"/>
    <lineage>
        <taxon>Bacteria</taxon>
        <taxon>Bacillati</taxon>
        <taxon>Bacillota</taxon>
        <taxon>Bacilli</taxon>
        <taxon>Lactobacillales</taxon>
        <taxon>Streptococcaceae</taxon>
        <taxon>Streptococcus</taxon>
    </lineage>
</organism>
<accession>A0A6N3D6U1</accession>
<keyword evidence="4 5" id="KW-0472">Membrane</keyword>
<evidence type="ECO:0000313" key="6">
    <source>
        <dbReference type="EMBL" id="VYU24032.1"/>
    </source>
</evidence>
<dbReference type="EMBL" id="CACRUL010000017">
    <property type="protein sequence ID" value="VYU24032.1"/>
    <property type="molecule type" value="Genomic_DNA"/>
</dbReference>
<evidence type="ECO:0000256" key="5">
    <source>
        <dbReference type="SAM" id="Phobius"/>
    </source>
</evidence>
<keyword evidence="3 5" id="KW-1133">Transmembrane helix</keyword>